<accession>A0ABS9K189</accession>
<evidence type="ECO:0000313" key="2">
    <source>
        <dbReference type="Proteomes" id="UP001165384"/>
    </source>
</evidence>
<proteinExistence type="predicted"/>
<dbReference type="Proteomes" id="UP001165384">
    <property type="component" value="Unassembled WGS sequence"/>
</dbReference>
<organism evidence="1 2">
    <name type="scientific">Dechloromonas hankyongensis</name>
    <dbReference type="NCBI Taxonomy" id="2908002"/>
    <lineage>
        <taxon>Bacteria</taxon>
        <taxon>Pseudomonadati</taxon>
        <taxon>Pseudomonadota</taxon>
        <taxon>Betaproteobacteria</taxon>
        <taxon>Rhodocyclales</taxon>
        <taxon>Azonexaceae</taxon>
        <taxon>Dechloromonas</taxon>
    </lineage>
</organism>
<reference evidence="1" key="1">
    <citation type="submission" date="2022-01" db="EMBL/GenBank/DDBJ databases">
        <authorList>
            <person name="Jo J.-H."/>
            <person name="Im W.-T."/>
        </authorList>
    </citation>
    <scope>NUCLEOTIDE SEQUENCE</scope>
    <source>
        <strain evidence="1">XY25</strain>
    </source>
</reference>
<dbReference type="RefSeq" id="WP_275709394.1">
    <property type="nucleotide sequence ID" value="NZ_JAKLTN010000001.1"/>
</dbReference>
<comment type="caution">
    <text evidence="1">The sequence shown here is derived from an EMBL/GenBank/DDBJ whole genome shotgun (WGS) entry which is preliminary data.</text>
</comment>
<sequence length="185" mass="20191">MLLDSYEPYFFNSNFREAASAAGWEAYRGELVVVEGEVADDQGRRKPPVALFKQAIVLGQGDELKLLAGSLEELQHWPSLMEKFGAGLNAGTVAVMFTVNIPKPFVSVINGATVAFIPLTEGLCWNELIDLAALEKSDFKGQGAADKIVTVFNAFKGFKYKYPDLSVDEALKTTNNAKRETHGAV</sequence>
<dbReference type="EMBL" id="JAKLTN010000001">
    <property type="protein sequence ID" value="MCG2576945.1"/>
    <property type="molecule type" value="Genomic_DNA"/>
</dbReference>
<keyword evidence="2" id="KW-1185">Reference proteome</keyword>
<protein>
    <submittedName>
        <fullName evidence="1">Uncharacterized protein</fullName>
    </submittedName>
</protein>
<gene>
    <name evidence="1" type="ORF">LZ012_08050</name>
</gene>
<name>A0ABS9K189_9RHOO</name>
<evidence type="ECO:0000313" key="1">
    <source>
        <dbReference type="EMBL" id="MCG2576945.1"/>
    </source>
</evidence>